<comment type="similarity">
    <text evidence="2">Belongs to the drug/metabolite transporter (DMT) superfamily. 10 TMS drug/metabolite exporter (DME) (TC 2.A.7.3) family.</text>
</comment>
<evidence type="ECO:0000313" key="10">
    <source>
        <dbReference type="Proteomes" id="UP001271769"/>
    </source>
</evidence>
<evidence type="ECO:0000256" key="2">
    <source>
        <dbReference type="ARBA" id="ARBA00009853"/>
    </source>
</evidence>
<evidence type="ECO:0000313" key="9">
    <source>
        <dbReference type="EMBL" id="MDY0874515.1"/>
    </source>
</evidence>
<comment type="caution">
    <text evidence="9">The sequence shown here is derived from an EMBL/GenBank/DDBJ whole genome shotgun (WGS) entry which is preliminary data.</text>
</comment>
<keyword evidence="10" id="KW-1185">Reference proteome</keyword>
<feature type="transmembrane region" description="Helical" evidence="7">
    <location>
        <begin position="193"/>
        <end position="211"/>
    </location>
</feature>
<evidence type="ECO:0000256" key="5">
    <source>
        <dbReference type="ARBA" id="ARBA00023136"/>
    </source>
</evidence>
<feature type="transmembrane region" description="Helical" evidence="7">
    <location>
        <begin position="301"/>
        <end position="320"/>
    </location>
</feature>
<gene>
    <name evidence="9" type="ORF">SMD31_21430</name>
</gene>
<dbReference type="RefSeq" id="WP_320502983.1">
    <property type="nucleotide sequence ID" value="NZ_JAXCLX010000005.1"/>
</dbReference>
<sequence>MATSDGTGGEVAGAGPEVVGPPQGSAKPHSALSKRGPLPGITCLVVGAAVFSLQDVVIKLMSGGGYPLSEVLTVRGLVACVPLAFLLHFGGGGLTAVFSPRWKVLSFRAALLLVSYTTYYLAIANLPLAVAVALFFAAPLFIVLLSGPMLGEKVRGAQVAAVIVGFLGVLVICFGPSVMGGDGAAVDSLMKPASLLALASPLFYGLASVMARQLADSESGAVMASYQNLVFLAGAVVTALITNLGGDLSAGFEDKSLTFLLRPWVMPGMTDFLMIASTGLIGATGSFLLTQAYRLAEANIVTPFEYVSILFGTLFGWWLWNEVPSATTLGGIALIIGAGLYVLRGEKAH</sequence>
<reference evidence="9 10" key="1">
    <citation type="journal article" date="2013" name="Antonie Van Leeuwenhoek">
        <title>Dongia rigui sp. nov., isolated from freshwater of a large wetland in Korea.</title>
        <authorList>
            <person name="Baik K.S."/>
            <person name="Hwang Y.M."/>
            <person name="Choi J.S."/>
            <person name="Kwon J."/>
            <person name="Seong C.N."/>
        </authorList>
    </citation>
    <scope>NUCLEOTIDE SEQUENCE [LARGE SCALE GENOMIC DNA]</scope>
    <source>
        <strain evidence="9 10">04SU4-P</strain>
    </source>
</reference>
<comment type="subcellular location">
    <subcellularLocation>
        <location evidence="1">Membrane</location>
        <topology evidence="1">Multi-pass membrane protein</topology>
    </subcellularLocation>
</comment>
<feature type="transmembrane region" description="Helical" evidence="7">
    <location>
        <begin position="128"/>
        <end position="147"/>
    </location>
</feature>
<feature type="compositionally biased region" description="Gly residues" evidence="6">
    <location>
        <begin position="1"/>
        <end position="12"/>
    </location>
</feature>
<accession>A0ABU5E4F9</accession>
<dbReference type="PANTHER" id="PTHR22911">
    <property type="entry name" value="ACYL-MALONYL CONDENSING ENZYME-RELATED"/>
    <property type="match status" value="1"/>
</dbReference>
<dbReference type="SUPFAM" id="SSF103481">
    <property type="entry name" value="Multidrug resistance efflux transporter EmrE"/>
    <property type="match status" value="2"/>
</dbReference>
<evidence type="ECO:0000256" key="4">
    <source>
        <dbReference type="ARBA" id="ARBA00022989"/>
    </source>
</evidence>
<feature type="transmembrane region" description="Helical" evidence="7">
    <location>
        <begin position="36"/>
        <end position="54"/>
    </location>
</feature>
<organism evidence="9 10">
    <name type="scientific">Dongia rigui</name>
    <dbReference type="NCBI Taxonomy" id="940149"/>
    <lineage>
        <taxon>Bacteria</taxon>
        <taxon>Pseudomonadati</taxon>
        <taxon>Pseudomonadota</taxon>
        <taxon>Alphaproteobacteria</taxon>
        <taxon>Rhodospirillales</taxon>
        <taxon>Dongiaceae</taxon>
        <taxon>Dongia</taxon>
    </lineage>
</organism>
<dbReference type="Proteomes" id="UP001271769">
    <property type="component" value="Unassembled WGS sequence"/>
</dbReference>
<dbReference type="EMBL" id="JAXCLX010000005">
    <property type="protein sequence ID" value="MDY0874515.1"/>
    <property type="molecule type" value="Genomic_DNA"/>
</dbReference>
<feature type="compositionally biased region" description="Low complexity" evidence="6">
    <location>
        <begin position="13"/>
        <end position="22"/>
    </location>
</feature>
<dbReference type="InterPro" id="IPR037185">
    <property type="entry name" value="EmrE-like"/>
</dbReference>
<dbReference type="Pfam" id="PF00892">
    <property type="entry name" value="EamA"/>
    <property type="match status" value="2"/>
</dbReference>
<protein>
    <submittedName>
        <fullName evidence="9">DMT family transporter</fullName>
    </submittedName>
</protein>
<proteinExistence type="inferred from homology"/>
<feature type="transmembrane region" description="Helical" evidence="7">
    <location>
        <begin position="223"/>
        <end position="244"/>
    </location>
</feature>
<evidence type="ECO:0000256" key="6">
    <source>
        <dbReference type="SAM" id="MobiDB-lite"/>
    </source>
</evidence>
<evidence type="ECO:0000259" key="8">
    <source>
        <dbReference type="Pfam" id="PF00892"/>
    </source>
</evidence>
<feature type="transmembrane region" description="Helical" evidence="7">
    <location>
        <begin position="326"/>
        <end position="343"/>
    </location>
</feature>
<dbReference type="Gene3D" id="1.10.3730.20">
    <property type="match status" value="1"/>
</dbReference>
<evidence type="ECO:0000256" key="1">
    <source>
        <dbReference type="ARBA" id="ARBA00004141"/>
    </source>
</evidence>
<keyword evidence="3 7" id="KW-0812">Transmembrane</keyword>
<feature type="transmembrane region" description="Helical" evidence="7">
    <location>
        <begin position="264"/>
        <end position="289"/>
    </location>
</feature>
<name>A0ABU5E4F9_9PROT</name>
<dbReference type="PANTHER" id="PTHR22911:SF6">
    <property type="entry name" value="SOLUTE CARRIER FAMILY 35 MEMBER G1"/>
    <property type="match status" value="1"/>
</dbReference>
<evidence type="ECO:0000256" key="7">
    <source>
        <dbReference type="SAM" id="Phobius"/>
    </source>
</evidence>
<feature type="region of interest" description="Disordered" evidence="6">
    <location>
        <begin position="1"/>
        <end position="32"/>
    </location>
</feature>
<feature type="domain" description="EamA" evidence="8">
    <location>
        <begin position="193"/>
        <end position="339"/>
    </location>
</feature>
<keyword evidence="5 7" id="KW-0472">Membrane</keyword>
<feature type="transmembrane region" description="Helical" evidence="7">
    <location>
        <begin position="159"/>
        <end position="181"/>
    </location>
</feature>
<feature type="transmembrane region" description="Helical" evidence="7">
    <location>
        <begin position="74"/>
        <end position="98"/>
    </location>
</feature>
<feature type="transmembrane region" description="Helical" evidence="7">
    <location>
        <begin position="105"/>
        <end position="122"/>
    </location>
</feature>
<keyword evidence="4 7" id="KW-1133">Transmembrane helix</keyword>
<dbReference type="InterPro" id="IPR000620">
    <property type="entry name" value="EamA_dom"/>
</dbReference>
<feature type="domain" description="EamA" evidence="8">
    <location>
        <begin position="39"/>
        <end position="172"/>
    </location>
</feature>
<evidence type="ECO:0000256" key="3">
    <source>
        <dbReference type="ARBA" id="ARBA00022692"/>
    </source>
</evidence>